<dbReference type="RefSeq" id="WP_229488878.1">
    <property type="nucleotide sequence ID" value="NZ_JAIVFQ010000073.1"/>
</dbReference>
<dbReference type="Proteomes" id="UP001199525">
    <property type="component" value="Unassembled WGS sequence"/>
</dbReference>
<reference evidence="1 2" key="1">
    <citation type="journal article" date="2021" name="Microorganisms">
        <title>Genome Evolution of Filamentous Cyanobacterium Nostoc Species: From Facultative Symbiosis to Free Living.</title>
        <authorList>
            <person name="Huo D."/>
            <person name="Li H."/>
            <person name="Cai F."/>
            <person name="Guo X."/>
            <person name="Qiao Z."/>
            <person name="Wang W."/>
            <person name="Yu G."/>
            <person name="Li R."/>
        </authorList>
    </citation>
    <scope>NUCLEOTIDE SEQUENCE [LARGE SCALE GENOMIC DNA]</scope>
    <source>
        <strain evidence="1 2">CHAB 5714</strain>
    </source>
</reference>
<evidence type="ECO:0000313" key="2">
    <source>
        <dbReference type="Proteomes" id="UP001199525"/>
    </source>
</evidence>
<name>A0ABS8IGI5_9NOSO</name>
<protein>
    <submittedName>
        <fullName evidence="1">Uncharacterized protein</fullName>
    </submittedName>
</protein>
<organism evidence="1 2">
    <name type="scientific">Nostoc favosum CHAB5714</name>
    <dbReference type="NCBI Taxonomy" id="2780399"/>
    <lineage>
        <taxon>Bacteria</taxon>
        <taxon>Bacillati</taxon>
        <taxon>Cyanobacteriota</taxon>
        <taxon>Cyanophyceae</taxon>
        <taxon>Nostocales</taxon>
        <taxon>Nostocaceae</taxon>
        <taxon>Nostoc</taxon>
        <taxon>Nostoc favosum</taxon>
    </lineage>
</organism>
<keyword evidence="2" id="KW-1185">Reference proteome</keyword>
<sequence>MSNNAHEIYSQVVCNLSPTERLRLATLILNELVEQNLSLIDQSDTWTDQDQLDLASFSLEYAASIFSESEETV</sequence>
<proteinExistence type="predicted"/>
<comment type="caution">
    <text evidence="1">The sequence shown here is derived from an EMBL/GenBank/DDBJ whole genome shotgun (WGS) entry which is preliminary data.</text>
</comment>
<accession>A0ABS8IGI5</accession>
<gene>
    <name evidence="1" type="ORF">LC586_30010</name>
</gene>
<dbReference type="EMBL" id="JAIVFQ010000073">
    <property type="protein sequence ID" value="MCC5603312.1"/>
    <property type="molecule type" value="Genomic_DNA"/>
</dbReference>
<evidence type="ECO:0000313" key="1">
    <source>
        <dbReference type="EMBL" id="MCC5603312.1"/>
    </source>
</evidence>